<sequence>MMDNHVAVKVTNLSKEFLLGPDKTVSILKDVSLSVNFGEFVSILGVSGSGKSTLLNCLSSLSEPTSGEVVVNGVNPYKLKDGKLAKFRRQDIAIIFQNYNLVPALPVLENVTLPLRLSGKTVDSHHVKALLDGLNFKADLSSLVSTLSGGEQQKVAISRAILADSKIIFADEPTGALDSVSRKLIFDSLRQLASQGKCVFMVTHDIELASKTDRALILKDGKISQQLMKPSASELYQALETSKD</sequence>
<dbReference type="Proteomes" id="UP000072794">
    <property type="component" value="Unassembled WGS sequence"/>
</dbReference>
<gene>
    <name evidence="6" type="primary">macB_2</name>
    <name evidence="6" type="ORF">ERS132414_00667</name>
</gene>
<dbReference type="AlphaFoldDB" id="A0A123SZL7"/>
<keyword evidence="2" id="KW-0813">Transport</keyword>
<dbReference type="EC" id="3.6.3.-" evidence="6"/>
<evidence type="ECO:0000256" key="2">
    <source>
        <dbReference type="ARBA" id="ARBA00022448"/>
    </source>
</evidence>
<feature type="domain" description="ABC transporter" evidence="5">
    <location>
        <begin position="8"/>
        <end position="240"/>
    </location>
</feature>
<evidence type="ECO:0000256" key="4">
    <source>
        <dbReference type="ARBA" id="ARBA00022840"/>
    </source>
</evidence>
<dbReference type="SUPFAM" id="SSF52540">
    <property type="entry name" value="P-loop containing nucleoside triphosphate hydrolases"/>
    <property type="match status" value="1"/>
</dbReference>
<evidence type="ECO:0000313" key="7">
    <source>
        <dbReference type="Proteomes" id="UP000072794"/>
    </source>
</evidence>
<dbReference type="SMART" id="SM00382">
    <property type="entry name" value="AAA"/>
    <property type="match status" value="1"/>
</dbReference>
<dbReference type="InterPro" id="IPR017911">
    <property type="entry name" value="MacB-like_ATP-bd"/>
</dbReference>
<keyword evidence="4 6" id="KW-0067">ATP-binding</keyword>
<evidence type="ECO:0000256" key="1">
    <source>
        <dbReference type="ARBA" id="ARBA00005417"/>
    </source>
</evidence>
<dbReference type="InterPro" id="IPR027417">
    <property type="entry name" value="P-loop_NTPase"/>
</dbReference>
<dbReference type="CDD" id="cd03255">
    <property type="entry name" value="ABC_MJ0796_LolCDE_FtsE"/>
    <property type="match status" value="1"/>
</dbReference>
<dbReference type="InterPro" id="IPR017871">
    <property type="entry name" value="ABC_transporter-like_CS"/>
</dbReference>
<dbReference type="Pfam" id="PF00005">
    <property type="entry name" value="ABC_tran"/>
    <property type="match status" value="1"/>
</dbReference>
<dbReference type="GO" id="GO:0005524">
    <property type="term" value="F:ATP binding"/>
    <property type="evidence" value="ECO:0007669"/>
    <property type="project" value="UniProtKB-KW"/>
</dbReference>
<evidence type="ECO:0000259" key="5">
    <source>
        <dbReference type="PROSITE" id="PS50893"/>
    </source>
</evidence>
<dbReference type="InterPro" id="IPR003439">
    <property type="entry name" value="ABC_transporter-like_ATP-bd"/>
</dbReference>
<keyword evidence="3" id="KW-0547">Nucleotide-binding</keyword>
<organism evidence="6 7">
    <name type="scientific">Streptococcus suis</name>
    <dbReference type="NCBI Taxonomy" id="1307"/>
    <lineage>
        <taxon>Bacteria</taxon>
        <taxon>Bacillati</taxon>
        <taxon>Bacillota</taxon>
        <taxon>Bacilli</taxon>
        <taxon>Lactobacillales</taxon>
        <taxon>Streptococcaceae</taxon>
        <taxon>Streptococcus</taxon>
    </lineage>
</organism>
<dbReference type="Gene3D" id="3.40.50.300">
    <property type="entry name" value="P-loop containing nucleotide triphosphate hydrolases"/>
    <property type="match status" value="1"/>
</dbReference>
<reference evidence="6 7" key="1">
    <citation type="submission" date="2016-02" db="EMBL/GenBank/DDBJ databases">
        <authorList>
            <consortium name="Pathogen Informatics"/>
        </authorList>
    </citation>
    <scope>NUCLEOTIDE SEQUENCE [LARGE SCALE GENOMIC DNA]</scope>
    <source>
        <strain evidence="6 7">LSS52</strain>
    </source>
</reference>
<dbReference type="InterPro" id="IPR003593">
    <property type="entry name" value="AAA+_ATPase"/>
</dbReference>
<protein>
    <submittedName>
        <fullName evidence="6">ABC transporter ATP-binding protein</fullName>
        <ecNumber evidence="6">3.6.3.-</ecNumber>
    </submittedName>
</protein>
<dbReference type="PANTHER" id="PTHR42798">
    <property type="entry name" value="LIPOPROTEIN-RELEASING SYSTEM ATP-BINDING PROTEIN LOLD"/>
    <property type="match status" value="1"/>
</dbReference>
<dbReference type="PROSITE" id="PS50893">
    <property type="entry name" value="ABC_TRANSPORTER_2"/>
    <property type="match status" value="1"/>
</dbReference>
<dbReference type="EMBL" id="FIHA01000009">
    <property type="protein sequence ID" value="CYU73257.1"/>
    <property type="molecule type" value="Genomic_DNA"/>
</dbReference>
<comment type="similarity">
    <text evidence="1">Belongs to the ABC transporter superfamily.</text>
</comment>
<keyword evidence="6" id="KW-0378">Hydrolase</keyword>
<evidence type="ECO:0000313" key="6">
    <source>
        <dbReference type="EMBL" id="CYU73257.1"/>
    </source>
</evidence>
<dbReference type="GO" id="GO:0016887">
    <property type="term" value="F:ATP hydrolysis activity"/>
    <property type="evidence" value="ECO:0007669"/>
    <property type="project" value="InterPro"/>
</dbReference>
<accession>A0A123SZL7</accession>
<dbReference type="PANTHER" id="PTHR42798:SF7">
    <property type="entry name" value="ALPHA-D-RIBOSE 1-METHYLPHOSPHONATE 5-TRIPHOSPHATE SYNTHASE SUBUNIT PHNL"/>
    <property type="match status" value="1"/>
</dbReference>
<proteinExistence type="inferred from homology"/>
<dbReference type="PROSITE" id="PS00211">
    <property type="entry name" value="ABC_TRANSPORTER_1"/>
    <property type="match status" value="1"/>
</dbReference>
<name>A0A123SZL7_STRSU</name>
<evidence type="ECO:0000256" key="3">
    <source>
        <dbReference type="ARBA" id="ARBA00022741"/>
    </source>
</evidence>